<keyword evidence="1 2" id="KW-0378">Hydrolase</keyword>
<comment type="catalytic activity">
    <reaction evidence="2">
        <text>a 3'-end 2',3'-cyclophospho-ribonucleotide-RNA + H2O = a 3'-end 2'-phospho-ribonucleotide-RNA + H(+)</text>
        <dbReference type="Rhea" id="RHEA:11828"/>
        <dbReference type="Rhea" id="RHEA-COMP:10464"/>
        <dbReference type="Rhea" id="RHEA-COMP:17353"/>
        <dbReference type="ChEBI" id="CHEBI:15377"/>
        <dbReference type="ChEBI" id="CHEBI:15378"/>
        <dbReference type="ChEBI" id="CHEBI:83064"/>
        <dbReference type="ChEBI" id="CHEBI:173113"/>
        <dbReference type="EC" id="3.1.4.58"/>
    </reaction>
</comment>
<feature type="short sequence motif" description="HXTX 2" evidence="2">
    <location>
        <begin position="109"/>
        <end position="112"/>
    </location>
</feature>
<dbReference type="PANTHER" id="PTHR35561:SF1">
    <property type="entry name" value="RNA 2',3'-CYCLIC PHOSPHODIESTERASE"/>
    <property type="match status" value="1"/>
</dbReference>
<dbReference type="RefSeq" id="WP_289414136.1">
    <property type="nucleotide sequence ID" value="NZ_JAQIBD010000003.1"/>
</dbReference>
<protein>
    <recommendedName>
        <fullName evidence="2">RNA 2',3'-cyclic phosphodiesterase</fullName>
        <shortName evidence="2">RNA 2',3'-CPDase</shortName>
        <ecNumber evidence="2">3.1.4.58</ecNumber>
    </recommendedName>
</protein>
<keyword evidence="4" id="KW-1185">Reference proteome</keyword>
<evidence type="ECO:0000256" key="1">
    <source>
        <dbReference type="ARBA" id="ARBA00022801"/>
    </source>
</evidence>
<name>A0ABT7QZS2_9BACT</name>
<evidence type="ECO:0000313" key="3">
    <source>
        <dbReference type="EMBL" id="MDM5272340.1"/>
    </source>
</evidence>
<comment type="similarity">
    <text evidence="2">Belongs to the 2H phosphoesterase superfamily. ThpR family.</text>
</comment>
<reference evidence="3" key="1">
    <citation type="submission" date="2023-01" db="EMBL/GenBank/DDBJ databases">
        <title>Sulfurovum sp. zt1-1 genome assembly.</title>
        <authorList>
            <person name="Wang J."/>
        </authorList>
    </citation>
    <scope>NUCLEOTIDE SEQUENCE</scope>
    <source>
        <strain evidence="3">Zt1-1</strain>
    </source>
</reference>
<dbReference type="HAMAP" id="MF_01940">
    <property type="entry name" value="RNA_CPDase"/>
    <property type="match status" value="1"/>
</dbReference>
<gene>
    <name evidence="3" type="primary">thpR</name>
    <name evidence="3" type="ORF">PGH07_09110</name>
</gene>
<dbReference type="SUPFAM" id="SSF55144">
    <property type="entry name" value="LigT-like"/>
    <property type="match status" value="1"/>
</dbReference>
<organism evidence="3 4">
    <name type="scientific">Sulfurovum zhangzhouensis</name>
    <dbReference type="NCBI Taxonomy" id="3019067"/>
    <lineage>
        <taxon>Bacteria</taxon>
        <taxon>Pseudomonadati</taxon>
        <taxon>Campylobacterota</taxon>
        <taxon>Epsilonproteobacteria</taxon>
        <taxon>Campylobacterales</taxon>
        <taxon>Sulfurovaceae</taxon>
        <taxon>Sulfurovum</taxon>
    </lineage>
</organism>
<feature type="active site" description="Proton acceptor" evidence="2">
    <location>
        <position position="109"/>
    </location>
</feature>
<comment type="caution">
    <text evidence="3">The sequence shown here is derived from an EMBL/GenBank/DDBJ whole genome shotgun (WGS) entry which is preliminary data.</text>
</comment>
<dbReference type="NCBIfam" id="TIGR02258">
    <property type="entry name" value="2_5_ligase"/>
    <property type="match status" value="1"/>
</dbReference>
<evidence type="ECO:0000256" key="2">
    <source>
        <dbReference type="HAMAP-Rule" id="MF_01940"/>
    </source>
</evidence>
<comment type="function">
    <text evidence="2">Hydrolyzes RNA 2',3'-cyclic phosphodiester to an RNA 2'-phosphomonoester.</text>
</comment>
<dbReference type="EMBL" id="JAQIBD010000003">
    <property type="protein sequence ID" value="MDM5272340.1"/>
    <property type="molecule type" value="Genomic_DNA"/>
</dbReference>
<proteinExistence type="inferred from homology"/>
<dbReference type="Gene3D" id="3.90.1140.10">
    <property type="entry name" value="Cyclic phosphodiesterase"/>
    <property type="match status" value="1"/>
</dbReference>
<feature type="active site" description="Proton donor" evidence="2">
    <location>
        <position position="36"/>
    </location>
</feature>
<evidence type="ECO:0000313" key="4">
    <source>
        <dbReference type="Proteomes" id="UP001169069"/>
    </source>
</evidence>
<dbReference type="PANTHER" id="PTHR35561">
    <property type="entry name" value="RNA 2',3'-CYCLIC PHOSPHODIESTERASE"/>
    <property type="match status" value="1"/>
</dbReference>
<dbReference type="InterPro" id="IPR004175">
    <property type="entry name" value="RNA_CPDase"/>
</dbReference>
<sequence>MRLFIASPVLLDNYDAIKEDFKDIIEGTWVEEKNLHMTWVFLGEIPKAKSTIARMSSLTDLESEVQIAELGYFGRPPKIFFARAEQKLLYEKARHLKEAGFDLYRFKPHITLCRIKVIHDYKAYKEKMKEYREKKLGIILPQISLYESKRTSKGLEYQSIYEVNTVSPSN</sequence>
<feature type="short sequence motif" description="HXTX 1" evidence="2">
    <location>
        <begin position="36"/>
        <end position="39"/>
    </location>
</feature>
<accession>A0ABT7QZS2</accession>
<dbReference type="Proteomes" id="UP001169069">
    <property type="component" value="Unassembled WGS sequence"/>
</dbReference>
<dbReference type="EC" id="3.1.4.58" evidence="2"/>
<dbReference type="InterPro" id="IPR009097">
    <property type="entry name" value="Cyclic_Pdiesterase"/>
</dbReference>